<accession>A0A090I6S3</accession>
<feature type="transmembrane region" description="Helical" evidence="6">
    <location>
        <begin position="7"/>
        <end position="28"/>
    </location>
</feature>
<organism evidence="8 9">
    <name type="scientific">Aliivibrio wodanis</name>
    <dbReference type="NCBI Taxonomy" id="80852"/>
    <lineage>
        <taxon>Bacteria</taxon>
        <taxon>Pseudomonadati</taxon>
        <taxon>Pseudomonadota</taxon>
        <taxon>Gammaproteobacteria</taxon>
        <taxon>Vibrionales</taxon>
        <taxon>Vibrionaceae</taxon>
        <taxon>Aliivibrio</taxon>
    </lineage>
</organism>
<dbReference type="PANTHER" id="PTHR38459">
    <property type="entry name" value="PROPHAGE BACTOPRENOL-LINKED GLUCOSE TRANSLOCASE HOMOLOG"/>
    <property type="match status" value="1"/>
</dbReference>
<dbReference type="InterPro" id="IPR051401">
    <property type="entry name" value="GtrA_CellWall_Glycosyl"/>
</dbReference>
<dbReference type="HOGENOM" id="CLU_083873_7_0_6"/>
<comment type="subcellular location">
    <subcellularLocation>
        <location evidence="1">Membrane</location>
        <topology evidence="1">Multi-pass membrane protein</topology>
    </subcellularLocation>
</comment>
<dbReference type="PANTHER" id="PTHR38459:SF1">
    <property type="entry name" value="PROPHAGE BACTOPRENOL-LINKED GLUCOSE TRANSLOCASE HOMOLOG"/>
    <property type="match status" value="1"/>
</dbReference>
<evidence type="ECO:0000256" key="5">
    <source>
        <dbReference type="ARBA" id="ARBA00023136"/>
    </source>
</evidence>
<dbReference type="KEGG" id="awd:AWOD_II_0556"/>
<keyword evidence="4 6" id="KW-1133">Transmembrane helix</keyword>
<evidence type="ECO:0000313" key="9">
    <source>
        <dbReference type="Proteomes" id="UP000032427"/>
    </source>
</evidence>
<dbReference type="GeneID" id="28542807"/>
<dbReference type="InterPro" id="IPR007267">
    <property type="entry name" value="GtrA_DPMS_TM"/>
</dbReference>
<dbReference type="OrthoDB" id="9811884at2"/>
<sequence>MNRKKSILFGLVGGAGFVVDVTAMAVLSQWLPMPSARAGAFWVAASSNWWLNRQLTFKKQKNQSKIKEWLKFLLSSCFGFIPNWGCYALLIPKLNFFISLIENIGLTHPFFASSLPYLLMVPGILFGMAINFTLANKWVFKPTIA</sequence>
<dbReference type="AlphaFoldDB" id="A0A090I6S3"/>
<evidence type="ECO:0000313" key="8">
    <source>
        <dbReference type="EMBL" id="CED57196.1"/>
    </source>
</evidence>
<keyword evidence="9" id="KW-1185">Reference proteome</keyword>
<proteinExistence type="inferred from homology"/>
<feature type="transmembrane region" description="Helical" evidence="6">
    <location>
        <begin position="110"/>
        <end position="134"/>
    </location>
</feature>
<dbReference type="EMBL" id="LN554847">
    <property type="protein sequence ID" value="CED57196.1"/>
    <property type="molecule type" value="Genomic_DNA"/>
</dbReference>
<feature type="domain" description="GtrA/DPMS transmembrane" evidence="7">
    <location>
        <begin position="9"/>
        <end position="140"/>
    </location>
</feature>
<evidence type="ECO:0000256" key="4">
    <source>
        <dbReference type="ARBA" id="ARBA00022989"/>
    </source>
</evidence>
<protein>
    <submittedName>
        <fullName evidence="8">Membrane protein</fullName>
    </submittedName>
</protein>
<dbReference type="STRING" id="80852.AWOD_II_0556"/>
<name>A0A090I6S3_9GAMM</name>
<dbReference type="PATRIC" id="fig|80852.17.peg.3328"/>
<evidence type="ECO:0000256" key="6">
    <source>
        <dbReference type="SAM" id="Phobius"/>
    </source>
</evidence>
<evidence type="ECO:0000256" key="1">
    <source>
        <dbReference type="ARBA" id="ARBA00004141"/>
    </source>
</evidence>
<feature type="transmembrane region" description="Helical" evidence="6">
    <location>
        <begin position="34"/>
        <end position="51"/>
    </location>
</feature>
<dbReference type="Proteomes" id="UP000032427">
    <property type="component" value="Chromosome 2"/>
</dbReference>
<comment type="similarity">
    <text evidence="2">Belongs to the GtrA family.</text>
</comment>
<evidence type="ECO:0000259" key="7">
    <source>
        <dbReference type="Pfam" id="PF04138"/>
    </source>
</evidence>
<keyword evidence="5 6" id="KW-0472">Membrane</keyword>
<dbReference type="GO" id="GO:0005886">
    <property type="term" value="C:plasma membrane"/>
    <property type="evidence" value="ECO:0007669"/>
    <property type="project" value="TreeGrafter"/>
</dbReference>
<feature type="transmembrane region" description="Helical" evidence="6">
    <location>
        <begin position="72"/>
        <end position="90"/>
    </location>
</feature>
<dbReference type="Pfam" id="PF04138">
    <property type="entry name" value="GtrA_DPMS_TM"/>
    <property type="match status" value="1"/>
</dbReference>
<keyword evidence="3 6" id="KW-0812">Transmembrane</keyword>
<gene>
    <name evidence="8" type="ORF">AWOD_II_0556</name>
</gene>
<reference evidence="9" key="1">
    <citation type="submission" date="2014-09" db="EMBL/GenBank/DDBJ databases">
        <authorList>
            <person name="Hjerde E."/>
        </authorList>
    </citation>
    <scope>NUCLEOTIDE SEQUENCE [LARGE SCALE GENOMIC DNA]</scope>
    <source>
        <strain evidence="9">06/09/139</strain>
    </source>
</reference>
<evidence type="ECO:0000256" key="2">
    <source>
        <dbReference type="ARBA" id="ARBA00009399"/>
    </source>
</evidence>
<dbReference type="GO" id="GO:0000271">
    <property type="term" value="P:polysaccharide biosynthetic process"/>
    <property type="evidence" value="ECO:0007669"/>
    <property type="project" value="InterPro"/>
</dbReference>
<evidence type="ECO:0000256" key="3">
    <source>
        <dbReference type="ARBA" id="ARBA00022692"/>
    </source>
</evidence>